<feature type="chain" id="PRO_5010336430" description="Spore-associated protein A" evidence="1">
    <location>
        <begin position="39"/>
        <end position="152"/>
    </location>
</feature>
<evidence type="ECO:0008006" key="4">
    <source>
        <dbReference type="Google" id="ProtNLM"/>
    </source>
</evidence>
<dbReference type="RefSeq" id="WP_066215125.1">
    <property type="nucleotide sequence ID" value="NZ_FNSN01000003.1"/>
</dbReference>
<protein>
    <recommendedName>
        <fullName evidence="4">Spore-associated protein A</fullName>
    </recommendedName>
</protein>
<sequence>MGIQTHHARRFGRCLLATAAAAGLALAGLLASSVPASAGTLEQHGQVVKQCTGIKHGPYSVAGTTATIEYWYSTKNGGTACAMLYDNKSGASNLQLNIATSSVYSHDHGIYEYYAGGVQLANMRGKCVGIAANVYNRAGDKVLGYRHVRVCN</sequence>
<name>A0A1H4S259_9MICC</name>
<organism evidence="2 3">
    <name type="scientific">Arthrobacter woluwensis</name>
    <dbReference type="NCBI Taxonomy" id="156980"/>
    <lineage>
        <taxon>Bacteria</taxon>
        <taxon>Bacillati</taxon>
        <taxon>Actinomycetota</taxon>
        <taxon>Actinomycetes</taxon>
        <taxon>Micrococcales</taxon>
        <taxon>Micrococcaceae</taxon>
        <taxon>Arthrobacter</taxon>
    </lineage>
</organism>
<keyword evidence="3" id="KW-1185">Reference proteome</keyword>
<accession>A0A1H4S259</accession>
<evidence type="ECO:0000313" key="3">
    <source>
        <dbReference type="Proteomes" id="UP000182652"/>
    </source>
</evidence>
<feature type="signal peptide" evidence="1">
    <location>
        <begin position="1"/>
        <end position="38"/>
    </location>
</feature>
<dbReference type="Proteomes" id="UP000182652">
    <property type="component" value="Unassembled WGS sequence"/>
</dbReference>
<proteinExistence type="predicted"/>
<reference evidence="2 3" key="1">
    <citation type="submission" date="2016-10" db="EMBL/GenBank/DDBJ databases">
        <authorList>
            <person name="de Groot N.N."/>
        </authorList>
    </citation>
    <scope>NUCLEOTIDE SEQUENCE [LARGE SCALE GENOMIC DNA]</scope>
    <source>
        <strain evidence="2 3">DSM 10495</strain>
    </source>
</reference>
<dbReference type="EMBL" id="FNSN01000003">
    <property type="protein sequence ID" value="SEC38240.1"/>
    <property type="molecule type" value="Genomic_DNA"/>
</dbReference>
<evidence type="ECO:0000256" key="1">
    <source>
        <dbReference type="SAM" id="SignalP"/>
    </source>
</evidence>
<keyword evidence="1" id="KW-0732">Signal</keyword>
<gene>
    <name evidence="2" type="ORF">SAMN04489745_2727</name>
</gene>
<evidence type="ECO:0000313" key="2">
    <source>
        <dbReference type="EMBL" id="SEC38240.1"/>
    </source>
</evidence>
<dbReference type="AlphaFoldDB" id="A0A1H4S259"/>